<dbReference type="PIRSF" id="PIRSF037420">
    <property type="entry name" value="PQQ_syn_pqqE"/>
    <property type="match status" value="1"/>
</dbReference>
<keyword evidence="3" id="KW-0949">S-adenosyl-L-methionine</keyword>
<feature type="domain" description="Radical SAM core" evidence="7">
    <location>
        <begin position="18"/>
        <end position="237"/>
    </location>
</feature>
<keyword evidence="5" id="KW-0408">Iron</keyword>
<dbReference type="InterPro" id="IPR017200">
    <property type="entry name" value="PqqE-like"/>
</dbReference>
<evidence type="ECO:0000313" key="9">
    <source>
        <dbReference type="Proteomes" id="UP000769766"/>
    </source>
</evidence>
<dbReference type="InterPro" id="IPR050377">
    <property type="entry name" value="Radical_SAM_PqqE_MftC-like"/>
</dbReference>
<name>A0A932CNE0_UNCTE</name>
<gene>
    <name evidence="8" type="ORF">HYY20_06845</name>
</gene>
<evidence type="ECO:0000256" key="6">
    <source>
        <dbReference type="ARBA" id="ARBA00023014"/>
    </source>
</evidence>
<dbReference type="InterPro" id="IPR006638">
    <property type="entry name" value="Elp3/MiaA/NifB-like_rSAM"/>
</dbReference>
<dbReference type="GO" id="GO:0003824">
    <property type="term" value="F:catalytic activity"/>
    <property type="evidence" value="ECO:0007669"/>
    <property type="project" value="InterPro"/>
</dbReference>
<dbReference type="Pfam" id="PF13186">
    <property type="entry name" value="SPASM"/>
    <property type="match status" value="1"/>
</dbReference>
<protein>
    <submittedName>
        <fullName evidence="8">Radical SAM protein</fullName>
    </submittedName>
</protein>
<dbReference type="Proteomes" id="UP000769766">
    <property type="component" value="Unassembled WGS sequence"/>
</dbReference>
<dbReference type="InterPro" id="IPR023885">
    <property type="entry name" value="4Fe4S-binding_SPASM_dom"/>
</dbReference>
<dbReference type="Pfam" id="PF04055">
    <property type="entry name" value="Radical_SAM"/>
    <property type="match status" value="1"/>
</dbReference>
<dbReference type="AlphaFoldDB" id="A0A932CNE0"/>
<dbReference type="SUPFAM" id="SSF102114">
    <property type="entry name" value="Radical SAM enzymes"/>
    <property type="match status" value="1"/>
</dbReference>
<dbReference type="PANTHER" id="PTHR11228:SF7">
    <property type="entry name" value="PQQA PEPTIDE CYCLASE"/>
    <property type="match status" value="1"/>
</dbReference>
<comment type="cofactor">
    <cofactor evidence="1">
        <name>[4Fe-4S] cluster</name>
        <dbReference type="ChEBI" id="CHEBI:49883"/>
    </cofactor>
</comment>
<dbReference type="SFLD" id="SFLDG01386">
    <property type="entry name" value="main_SPASM_domain-containing"/>
    <property type="match status" value="1"/>
</dbReference>
<evidence type="ECO:0000256" key="5">
    <source>
        <dbReference type="ARBA" id="ARBA00023004"/>
    </source>
</evidence>
<dbReference type="SFLD" id="SFLDS00029">
    <property type="entry name" value="Radical_SAM"/>
    <property type="match status" value="1"/>
</dbReference>
<keyword evidence="2" id="KW-0004">4Fe-4S</keyword>
<sequence length="347" mass="39132">MEKEKINLFNFLGDFDANRYAPNGLILEPTGHCTGGCVYCYSSSTGAASGSTLPSDKVRELLREAREIGIRGIHWCGGDPLLHPEIFELMDYTREIGLFNNGMQMDPGSITKKVARGLVAAEMGELGIHIDTLDQEIHNRMNYDPRALQRRINGYRNLLEAGYPPNQVFGTICLTQETIQTYRETTDWFLDEMGASCVNYVTFRPEGLAREGLEAWELTPADMKRIREYLSQKLALPELLRTGSSDSIHVCKNYFAVKDNGEVIPCVFTRDLVVGNVYQESLQEIFRRHRELLTFSFEIKGQCGECENNDVCFGCRANAYHFLGDIQASDPKCWLNLTTPQSSEPSP</sequence>
<reference evidence="8" key="1">
    <citation type="submission" date="2020-07" db="EMBL/GenBank/DDBJ databases">
        <title>Huge and variable diversity of episymbiotic CPR bacteria and DPANN archaea in groundwater ecosystems.</title>
        <authorList>
            <person name="He C.Y."/>
            <person name="Keren R."/>
            <person name="Whittaker M."/>
            <person name="Farag I.F."/>
            <person name="Doudna J."/>
            <person name="Cate J.H.D."/>
            <person name="Banfield J.F."/>
        </authorList>
    </citation>
    <scope>NUCLEOTIDE SEQUENCE</scope>
    <source>
        <strain evidence="8">NC_groundwater_672_Ag_B-0.1um_62_36</strain>
    </source>
</reference>
<dbReference type="InterPro" id="IPR058240">
    <property type="entry name" value="rSAM_sf"/>
</dbReference>
<evidence type="ECO:0000256" key="4">
    <source>
        <dbReference type="ARBA" id="ARBA00022723"/>
    </source>
</evidence>
<dbReference type="Gene3D" id="3.20.20.70">
    <property type="entry name" value="Aldolase class I"/>
    <property type="match status" value="1"/>
</dbReference>
<keyword evidence="6" id="KW-0411">Iron-sulfur</keyword>
<accession>A0A932CNE0</accession>
<evidence type="ECO:0000256" key="3">
    <source>
        <dbReference type="ARBA" id="ARBA00022691"/>
    </source>
</evidence>
<dbReference type="CDD" id="cd01335">
    <property type="entry name" value="Radical_SAM"/>
    <property type="match status" value="1"/>
</dbReference>
<evidence type="ECO:0000313" key="8">
    <source>
        <dbReference type="EMBL" id="MBI2876581.1"/>
    </source>
</evidence>
<dbReference type="SMART" id="SM00729">
    <property type="entry name" value="Elp3"/>
    <property type="match status" value="1"/>
</dbReference>
<dbReference type="PROSITE" id="PS51918">
    <property type="entry name" value="RADICAL_SAM"/>
    <property type="match status" value="1"/>
</dbReference>
<dbReference type="EMBL" id="JACPRF010000209">
    <property type="protein sequence ID" value="MBI2876581.1"/>
    <property type="molecule type" value="Genomic_DNA"/>
</dbReference>
<comment type="caution">
    <text evidence="8">The sequence shown here is derived from an EMBL/GenBank/DDBJ whole genome shotgun (WGS) entry which is preliminary data.</text>
</comment>
<evidence type="ECO:0000259" key="7">
    <source>
        <dbReference type="PROSITE" id="PS51918"/>
    </source>
</evidence>
<dbReference type="PANTHER" id="PTHR11228">
    <property type="entry name" value="RADICAL SAM DOMAIN PROTEIN"/>
    <property type="match status" value="1"/>
</dbReference>
<dbReference type="SFLD" id="SFLDG01067">
    <property type="entry name" value="SPASM/twitch_domain_containing"/>
    <property type="match status" value="1"/>
</dbReference>
<dbReference type="NCBIfam" id="TIGR04085">
    <property type="entry name" value="rSAM_more_4Fe4S"/>
    <property type="match status" value="1"/>
</dbReference>
<evidence type="ECO:0000256" key="2">
    <source>
        <dbReference type="ARBA" id="ARBA00022485"/>
    </source>
</evidence>
<keyword evidence="4" id="KW-0479">Metal-binding</keyword>
<dbReference type="InterPro" id="IPR013785">
    <property type="entry name" value="Aldolase_TIM"/>
</dbReference>
<dbReference type="GO" id="GO:0046872">
    <property type="term" value="F:metal ion binding"/>
    <property type="evidence" value="ECO:0007669"/>
    <property type="project" value="UniProtKB-KW"/>
</dbReference>
<proteinExistence type="predicted"/>
<dbReference type="InterPro" id="IPR007197">
    <property type="entry name" value="rSAM"/>
</dbReference>
<organism evidence="8 9">
    <name type="scientific">Tectimicrobiota bacterium</name>
    <dbReference type="NCBI Taxonomy" id="2528274"/>
    <lineage>
        <taxon>Bacteria</taxon>
        <taxon>Pseudomonadati</taxon>
        <taxon>Nitrospinota/Tectimicrobiota group</taxon>
        <taxon>Candidatus Tectimicrobiota</taxon>
    </lineage>
</organism>
<dbReference type="GO" id="GO:0051539">
    <property type="term" value="F:4 iron, 4 sulfur cluster binding"/>
    <property type="evidence" value="ECO:0007669"/>
    <property type="project" value="UniProtKB-KW"/>
</dbReference>
<evidence type="ECO:0000256" key="1">
    <source>
        <dbReference type="ARBA" id="ARBA00001966"/>
    </source>
</evidence>